<feature type="transmembrane region" description="Helical" evidence="1">
    <location>
        <begin position="57"/>
        <end position="79"/>
    </location>
</feature>
<dbReference type="VEuPathDB" id="FungiDB:HpaG801754"/>
<organism evidence="2 3">
    <name type="scientific">Hyaloperonospora arabidopsidis (strain Emoy2)</name>
    <name type="common">Downy mildew agent</name>
    <name type="synonym">Peronospora arabidopsidis</name>
    <dbReference type="NCBI Taxonomy" id="559515"/>
    <lineage>
        <taxon>Eukaryota</taxon>
        <taxon>Sar</taxon>
        <taxon>Stramenopiles</taxon>
        <taxon>Oomycota</taxon>
        <taxon>Peronosporomycetes</taxon>
        <taxon>Peronosporales</taxon>
        <taxon>Peronosporaceae</taxon>
        <taxon>Hyaloperonospora</taxon>
    </lineage>
</organism>
<dbReference type="EMBL" id="JH598543">
    <property type="status" value="NOT_ANNOTATED_CDS"/>
    <property type="molecule type" value="Genomic_DNA"/>
</dbReference>
<reference evidence="3" key="1">
    <citation type="journal article" date="2010" name="Science">
        <title>Signatures of adaptation to obligate biotrophy in the Hyaloperonospora arabidopsidis genome.</title>
        <authorList>
            <person name="Baxter L."/>
            <person name="Tripathy S."/>
            <person name="Ishaque N."/>
            <person name="Boot N."/>
            <person name="Cabral A."/>
            <person name="Kemen E."/>
            <person name="Thines M."/>
            <person name="Ah-Fong A."/>
            <person name="Anderson R."/>
            <person name="Badejoko W."/>
            <person name="Bittner-Eddy P."/>
            <person name="Boore J.L."/>
            <person name="Chibucos M.C."/>
            <person name="Coates M."/>
            <person name="Dehal P."/>
            <person name="Delehaunty K."/>
            <person name="Dong S."/>
            <person name="Downton P."/>
            <person name="Dumas B."/>
            <person name="Fabro G."/>
            <person name="Fronick C."/>
            <person name="Fuerstenberg S.I."/>
            <person name="Fulton L."/>
            <person name="Gaulin E."/>
            <person name="Govers F."/>
            <person name="Hughes L."/>
            <person name="Humphray S."/>
            <person name="Jiang R.H."/>
            <person name="Judelson H."/>
            <person name="Kamoun S."/>
            <person name="Kyung K."/>
            <person name="Meijer H."/>
            <person name="Minx P."/>
            <person name="Morris P."/>
            <person name="Nelson J."/>
            <person name="Phuntumart V."/>
            <person name="Qutob D."/>
            <person name="Rehmany A."/>
            <person name="Rougon-Cardoso A."/>
            <person name="Ryden P."/>
            <person name="Torto-Alalibo T."/>
            <person name="Studholme D."/>
            <person name="Wang Y."/>
            <person name="Win J."/>
            <person name="Wood J."/>
            <person name="Clifton S.W."/>
            <person name="Rogers J."/>
            <person name="Van den Ackerveken G."/>
            <person name="Jones J.D."/>
            <person name="McDowell J.M."/>
            <person name="Beynon J."/>
            <person name="Tyler B.M."/>
        </authorList>
    </citation>
    <scope>NUCLEOTIDE SEQUENCE [LARGE SCALE GENOMIC DNA]</scope>
    <source>
        <strain evidence="3">Emoy2</strain>
    </source>
</reference>
<keyword evidence="1" id="KW-0812">Transmembrane</keyword>
<dbReference type="AlphaFoldDB" id="M4B653"/>
<proteinExistence type="predicted"/>
<dbReference type="EnsemblProtists" id="HpaT801754">
    <property type="protein sequence ID" value="HpaP801754"/>
    <property type="gene ID" value="HpaG801754"/>
</dbReference>
<dbReference type="HOGENOM" id="CLU_184078_0_0_1"/>
<reference evidence="2" key="2">
    <citation type="submission" date="2015-06" db="UniProtKB">
        <authorList>
            <consortium name="EnsemblProtists"/>
        </authorList>
    </citation>
    <scope>IDENTIFICATION</scope>
    <source>
        <strain evidence="2">Emoy2</strain>
    </source>
</reference>
<keyword evidence="1" id="KW-1133">Transmembrane helix</keyword>
<evidence type="ECO:0000256" key="1">
    <source>
        <dbReference type="SAM" id="Phobius"/>
    </source>
</evidence>
<keyword evidence="3" id="KW-1185">Reference proteome</keyword>
<dbReference type="InParanoid" id="M4B653"/>
<sequence length="96" mass="11105">MRKVVCRTFKSYLSVCLCVCVSVCLECDHISKCWTLISTGRSRCPTLLYWVNTDINSIILILQCLRFIVFCNLIQFYELNYLYQGASSRACSPILF</sequence>
<evidence type="ECO:0000313" key="3">
    <source>
        <dbReference type="Proteomes" id="UP000011713"/>
    </source>
</evidence>
<accession>M4B653</accession>
<evidence type="ECO:0000313" key="2">
    <source>
        <dbReference type="EnsemblProtists" id="HpaP801754"/>
    </source>
</evidence>
<dbReference type="Proteomes" id="UP000011713">
    <property type="component" value="Unassembled WGS sequence"/>
</dbReference>
<keyword evidence="1" id="KW-0472">Membrane</keyword>
<protein>
    <submittedName>
        <fullName evidence="2">Uncharacterized protein</fullName>
    </submittedName>
</protein>
<name>M4B653_HYAAE</name>